<name>A0A167YJT2_CORDF</name>
<organism evidence="1 2">
    <name type="scientific">Akanthomyces lecanii RCEF 1005</name>
    <dbReference type="NCBI Taxonomy" id="1081108"/>
    <lineage>
        <taxon>Eukaryota</taxon>
        <taxon>Fungi</taxon>
        <taxon>Dikarya</taxon>
        <taxon>Ascomycota</taxon>
        <taxon>Pezizomycotina</taxon>
        <taxon>Sordariomycetes</taxon>
        <taxon>Hypocreomycetidae</taxon>
        <taxon>Hypocreales</taxon>
        <taxon>Cordycipitaceae</taxon>
        <taxon>Akanthomyces</taxon>
        <taxon>Cordyceps confragosa</taxon>
    </lineage>
</organism>
<evidence type="ECO:0000313" key="2">
    <source>
        <dbReference type="Proteomes" id="UP000076881"/>
    </source>
</evidence>
<dbReference type="GO" id="GO:0016301">
    <property type="term" value="F:kinase activity"/>
    <property type="evidence" value="ECO:0007669"/>
    <property type="project" value="UniProtKB-KW"/>
</dbReference>
<keyword evidence="1" id="KW-0808">Transferase</keyword>
<dbReference type="EMBL" id="AZHF01000013">
    <property type="protein sequence ID" value="OAA66395.1"/>
    <property type="molecule type" value="Genomic_DNA"/>
</dbReference>
<dbReference type="STRING" id="1081108.A0A167YJT2"/>
<dbReference type="Proteomes" id="UP000076881">
    <property type="component" value="Unassembled WGS sequence"/>
</dbReference>
<keyword evidence="1" id="KW-0418">Kinase</keyword>
<proteinExistence type="predicted"/>
<accession>A0A167YJT2</accession>
<reference evidence="1 2" key="1">
    <citation type="journal article" date="2016" name="Genome Biol. Evol.">
        <title>Divergent and convergent evolution of fungal pathogenicity.</title>
        <authorList>
            <person name="Shang Y."/>
            <person name="Xiao G."/>
            <person name="Zheng P."/>
            <person name="Cen K."/>
            <person name="Zhan S."/>
            <person name="Wang C."/>
        </authorList>
    </citation>
    <scope>NUCLEOTIDE SEQUENCE [LARGE SCALE GENOMIC DNA]</scope>
    <source>
        <strain evidence="1 2">RCEF 1005</strain>
    </source>
</reference>
<comment type="caution">
    <text evidence="1">The sequence shown here is derived from an EMBL/GenBank/DDBJ whole genome shotgun (WGS) entry which is preliminary data.</text>
</comment>
<protein>
    <submittedName>
        <fullName evidence="1">Serine/threonine-protein kinase Sgk2</fullName>
    </submittedName>
</protein>
<keyword evidence="2" id="KW-1185">Reference proteome</keyword>
<dbReference type="AlphaFoldDB" id="A0A167YJT2"/>
<evidence type="ECO:0000313" key="1">
    <source>
        <dbReference type="EMBL" id="OAA66395.1"/>
    </source>
</evidence>
<sequence length="113" mass="13349">MESFFYVFILALTRKEGRLPANSRFTRWTAGDWEDATEARVEDMSRDNFPLLLDEWDKQFENCKTLAWTLWHLLFKNEDELFWGTDTSKEGMDAPYDGFLEAFDQAILGYESV</sequence>
<gene>
    <name evidence="1" type="ORF">LEL_10494</name>
</gene>
<dbReference type="OrthoDB" id="5584477at2759"/>